<organism evidence="2 3">
    <name type="scientific">Fusarium ambrosium</name>
    <dbReference type="NCBI Taxonomy" id="131363"/>
    <lineage>
        <taxon>Eukaryota</taxon>
        <taxon>Fungi</taxon>
        <taxon>Dikarya</taxon>
        <taxon>Ascomycota</taxon>
        <taxon>Pezizomycotina</taxon>
        <taxon>Sordariomycetes</taxon>
        <taxon>Hypocreomycetidae</taxon>
        <taxon>Hypocreales</taxon>
        <taxon>Nectriaceae</taxon>
        <taxon>Fusarium</taxon>
        <taxon>Fusarium solani species complex</taxon>
    </lineage>
</organism>
<sequence>MADIHHRNQSHQPYTLPGGSDTQNELEPKPDIETSSATSFVSATDQQPDIPTTMIHHRSRKRLWISSMAVGHDDPDADHYQPFENWTLPKRFWNNSPNDLEVITFQWIYIAETFSDVWLSLGALATVPFHYHLVDQREYIKGKL</sequence>
<evidence type="ECO:0000256" key="1">
    <source>
        <dbReference type="SAM" id="MobiDB-lite"/>
    </source>
</evidence>
<feature type="compositionally biased region" description="Polar residues" evidence="1">
    <location>
        <begin position="33"/>
        <end position="50"/>
    </location>
</feature>
<proteinExistence type="predicted"/>
<dbReference type="EMBL" id="NIZV01000054">
    <property type="protein sequence ID" value="RSM14752.1"/>
    <property type="molecule type" value="Genomic_DNA"/>
</dbReference>
<name>A0A428UKL2_9HYPO</name>
<dbReference type="Proteomes" id="UP000288429">
    <property type="component" value="Unassembled WGS sequence"/>
</dbReference>
<protein>
    <submittedName>
        <fullName evidence="2">Uncharacterized protein</fullName>
    </submittedName>
</protein>
<evidence type="ECO:0000313" key="3">
    <source>
        <dbReference type="Proteomes" id="UP000288429"/>
    </source>
</evidence>
<accession>A0A428UKL2</accession>
<reference evidence="2 3" key="1">
    <citation type="submission" date="2017-06" db="EMBL/GenBank/DDBJ databases">
        <title>Cmopartive genomic analysis of Ambrosia Fusariam Clade fungi.</title>
        <authorList>
            <person name="Stajich J.E."/>
            <person name="Carrillo J."/>
            <person name="Kijimoto T."/>
            <person name="Eskalen A."/>
            <person name="O'Donnell K."/>
            <person name="Kasson M."/>
        </authorList>
    </citation>
    <scope>NUCLEOTIDE SEQUENCE [LARGE SCALE GENOMIC DNA]</scope>
    <source>
        <strain evidence="2 3">NRRL 20438</strain>
    </source>
</reference>
<feature type="region of interest" description="Disordered" evidence="1">
    <location>
        <begin position="1"/>
        <end position="52"/>
    </location>
</feature>
<gene>
    <name evidence="2" type="ORF">CDV31_005334</name>
</gene>
<evidence type="ECO:0000313" key="2">
    <source>
        <dbReference type="EMBL" id="RSM14752.1"/>
    </source>
</evidence>
<dbReference type="AlphaFoldDB" id="A0A428UKL2"/>
<keyword evidence="3" id="KW-1185">Reference proteome</keyword>
<comment type="caution">
    <text evidence="2">The sequence shown here is derived from an EMBL/GenBank/DDBJ whole genome shotgun (WGS) entry which is preliminary data.</text>
</comment>